<dbReference type="Gene3D" id="3.20.20.480">
    <property type="entry name" value="Trimethylamine methyltransferase-like"/>
    <property type="match status" value="1"/>
</dbReference>
<reference evidence="7" key="1">
    <citation type="journal article" date="2019" name="Int. J. Syst. Evol. Microbiol.">
        <title>The Global Catalogue of Microorganisms (GCM) 10K type strain sequencing project: providing services to taxonomists for standard genome sequencing and annotation.</title>
        <authorList>
            <consortium name="The Broad Institute Genomics Platform"/>
            <consortium name="The Broad Institute Genome Sequencing Center for Infectious Disease"/>
            <person name="Wu L."/>
            <person name="Ma J."/>
        </authorList>
    </citation>
    <scope>NUCLEOTIDE SEQUENCE [LARGE SCALE GENOMIC DNA]</scope>
    <source>
        <strain evidence="7">JCM 3366</strain>
    </source>
</reference>
<dbReference type="InterPro" id="IPR010426">
    <property type="entry name" value="MTTB_MeTrfase"/>
</dbReference>
<evidence type="ECO:0000256" key="3">
    <source>
        <dbReference type="ARBA" id="ARBA00022679"/>
    </source>
</evidence>
<gene>
    <name evidence="6" type="ORF">ACFPOD_11530</name>
</gene>
<dbReference type="InterPro" id="IPR038601">
    <property type="entry name" value="MttB-like_sf"/>
</dbReference>
<keyword evidence="7" id="KW-1185">Reference proteome</keyword>
<dbReference type="EMBL" id="JBHSNB010000002">
    <property type="protein sequence ID" value="MFC5585745.1"/>
    <property type="molecule type" value="Genomic_DNA"/>
</dbReference>
<comment type="caution">
    <text evidence="6">The sequence shown here is derived from an EMBL/GenBank/DDBJ whole genome shotgun (WGS) entry which is preliminary data.</text>
</comment>
<dbReference type="Pfam" id="PF06253">
    <property type="entry name" value="MTTB"/>
    <property type="match status" value="1"/>
</dbReference>
<comment type="similarity">
    <text evidence="1 4">Belongs to the trimethylamine methyltransferase family.</text>
</comment>
<proteinExistence type="inferred from homology"/>
<evidence type="ECO:0000256" key="4">
    <source>
        <dbReference type="PIRNR" id="PIRNR037567"/>
    </source>
</evidence>
<feature type="compositionally biased region" description="Basic and acidic residues" evidence="5">
    <location>
        <begin position="8"/>
        <end position="21"/>
    </location>
</feature>
<evidence type="ECO:0000313" key="7">
    <source>
        <dbReference type="Proteomes" id="UP001596107"/>
    </source>
</evidence>
<keyword evidence="3 4" id="KW-0808">Transferase</keyword>
<dbReference type="GO" id="GO:0032259">
    <property type="term" value="P:methylation"/>
    <property type="evidence" value="ECO:0007669"/>
    <property type="project" value="UniProtKB-KW"/>
</dbReference>
<evidence type="ECO:0000256" key="2">
    <source>
        <dbReference type="ARBA" id="ARBA00022603"/>
    </source>
</evidence>
<dbReference type="Proteomes" id="UP001596107">
    <property type="component" value="Unassembled WGS sequence"/>
</dbReference>
<name>A0ABW0T8K0_9HYPH</name>
<protein>
    <recommendedName>
        <fullName evidence="4">Methyltransferase</fullName>
        <ecNumber evidence="4">2.1.1.-</ecNumber>
    </recommendedName>
</protein>
<accession>A0ABW0T8K0</accession>
<dbReference type="EC" id="2.1.1.-" evidence="4"/>
<keyword evidence="2 6" id="KW-0489">Methyltransferase</keyword>
<evidence type="ECO:0000313" key="6">
    <source>
        <dbReference type="EMBL" id="MFC5585745.1"/>
    </source>
</evidence>
<dbReference type="RefSeq" id="WP_223022387.1">
    <property type="nucleotide sequence ID" value="NZ_CP078143.1"/>
</dbReference>
<evidence type="ECO:0000256" key="1">
    <source>
        <dbReference type="ARBA" id="ARBA00007137"/>
    </source>
</evidence>
<dbReference type="GO" id="GO:0008168">
    <property type="term" value="F:methyltransferase activity"/>
    <property type="evidence" value="ECO:0007669"/>
    <property type="project" value="UniProtKB-KW"/>
</dbReference>
<feature type="region of interest" description="Disordered" evidence="5">
    <location>
        <begin position="1"/>
        <end position="34"/>
    </location>
</feature>
<dbReference type="PIRSF" id="PIRSF037567">
    <property type="entry name" value="MTTB_MeTrfase"/>
    <property type="match status" value="1"/>
</dbReference>
<evidence type="ECO:0000256" key="5">
    <source>
        <dbReference type="SAM" id="MobiDB-lite"/>
    </source>
</evidence>
<organism evidence="6 7">
    <name type="scientific">Nitratireductor kimnyeongensis</name>
    <dbReference type="NCBI Taxonomy" id="430679"/>
    <lineage>
        <taxon>Bacteria</taxon>
        <taxon>Pseudomonadati</taxon>
        <taxon>Pseudomonadota</taxon>
        <taxon>Alphaproteobacteria</taxon>
        <taxon>Hyphomicrobiales</taxon>
        <taxon>Phyllobacteriaceae</taxon>
        <taxon>Nitratireductor</taxon>
    </lineage>
</organism>
<sequence>MASDEETRDLPRRSRSGRGERGGAAARRAARSGGGPGLPLSYIRRSLKPYEVLDEEALSLVEANADTVLEEIGIEFRDDPEALSLWKEAGADVAGDRVHFPKGLCRQLLKTAPSIFTQHARNPERSVEIGGNTTVFAPVYGPPFVRDLEGTRRYATIEDFRNFVKLSYMAPSIHHSGGTVCEPVDVPVNKRHLDMVFAHMRYSDKPFMGSVTAPDRAEDTVAMAKILFGEDFVDQNAVVINLINANSPMVFDETMLGAAKVYARANQACIVTPFILAGAMSPVTVIGTLTQVLAEVLAGAAFTQLVRPGAPVLFGTFASSISMQSGAPTFGTPEPSLVSYGAAQLARRLGLPFRTGGSLTGSKIADAQAAYESANTLNSTVLAGTNFVLHAAGWLEGGLVSSYEKFMMDVDQLGMQQRLCEPLDISENGQAMDAIREVGPGSHYLGCTHTQANFQTAFYRSSIADNNSYEQWAGEGEKTAAQRANHLARSWLEMYQAPPLDPGIEEGLLDFIARRKESMPDAFT</sequence>